<sequence>MGGTFDPIHIAHLSIAEEIRERFNFNRVIFVPAGNPPHKDCSRITSSKHRYLMTVLATYTNPYFEVSSFEVEKEETTYTIDTVKAFKELYKDETEIYFVIGADTILELITWKDIDKLFKLCSFIGVPRPNIRLDKIKKEINKLNHKFKSRIYLSPVSQLQISSTDIRRRVKENKSIKYLLPESVENYIYKNKLYIKQNNLNG</sequence>
<evidence type="ECO:0000256" key="7">
    <source>
        <dbReference type="ARBA" id="ARBA00022840"/>
    </source>
</evidence>
<dbReference type="GO" id="GO:0005524">
    <property type="term" value="F:ATP binding"/>
    <property type="evidence" value="ECO:0007669"/>
    <property type="project" value="UniProtKB-KW"/>
</dbReference>
<dbReference type="PANTHER" id="PTHR39321">
    <property type="entry name" value="NICOTINATE-NUCLEOTIDE ADENYLYLTRANSFERASE-RELATED"/>
    <property type="match status" value="1"/>
</dbReference>
<keyword evidence="8 10" id="KW-0520">NAD</keyword>
<dbReference type="NCBIfam" id="NF000840">
    <property type="entry name" value="PRK00071.1-3"/>
    <property type="match status" value="1"/>
</dbReference>
<keyword evidence="6 10" id="KW-0547">Nucleotide-binding</keyword>
<evidence type="ECO:0000256" key="8">
    <source>
        <dbReference type="ARBA" id="ARBA00023027"/>
    </source>
</evidence>
<dbReference type="Proteomes" id="UP000284177">
    <property type="component" value="Unassembled WGS sequence"/>
</dbReference>
<protein>
    <recommendedName>
        <fullName evidence="10">Probable nicotinate-nucleotide adenylyltransferase</fullName>
        <ecNumber evidence="10">2.7.7.18</ecNumber>
    </recommendedName>
    <alternativeName>
        <fullName evidence="10">Deamido-NAD(+) diphosphorylase</fullName>
    </alternativeName>
    <alternativeName>
        <fullName evidence="10">Deamido-NAD(+) pyrophosphorylase</fullName>
    </alternativeName>
    <alternativeName>
        <fullName evidence="10">Nicotinate mononucleotide adenylyltransferase</fullName>
        <shortName evidence="10">NaMN adenylyltransferase</shortName>
    </alternativeName>
</protein>
<dbReference type="EMBL" id="MCIB01000011">
    <property type="protein sequence ID" value="RKD32498.1"/>
    <property type="molecule type" value="Genomic_DNA"/>
</dbReference>
<dbReference type="NCBIfam" id="TIGR00125">
    <property type="entry name" value="cyt_tran_rel"/>
    <property type="match status" value="1"/>
</dbReference>
<evidence type="ECO:0000256" key="5">
    <source>
        <dbReference type="ARBA" id="ARBA00022695"/>
    </source>
</evidence>
<accession>A0A419T531</accession>
<proteinExistence type="inferred from homology"/>
<dbReference type="Gene3D" id="3.40.50.620">
    <property type="entry name" value="HUPs"/>
    <property type="match status" value="1"/>
</dbReference>
<evidence type="ECO:0000256" key="4">
    <source>
        <dbReference type="ARBA" id="ARBA00022679"/>
    </source>
</evidence>
<comment type="function">
    <text evidence="1 10">Catalyzes the reversible adenylation of nicotinate mononucleotide (NaMN) to nicotinic acid adenine dinucleotide (NaAD).</text>
</comment>
<dbReference type="PANTHER" id="PTHR39321:SF3">
    <property type="entry name" value="PHOSPHOPANTETHEINE ADENYLYLTRANSFERASE"/>
    <property type="match status" value="1"/>
</dbReference>
<evidence type="ECO:0000259" key="11">
    <source>
        <dbReference type="Pfam" id="PF01467"/>
    </source>
</evidence>
<dbReference type="InterPro" id="IPR005248">
    <property type="entry name" value="NadD/NMNAT"/>
</dbReference>
<evidence type="ECO:0000256" key="6">
    <source>
        <dbReference type="ARBA" id="ARBA00022741"/>
    </source>
</evidence>
<evidence type="ECO:0000256" key="10">
    <source>
        <dbReference type="HAMAP-Rule" id="MF_00244"/>
    </source>
</evidence>
<organism evidence="12 13">
    <name type="scientific">Thermohalobacter berrensis</name>
    <dbReference type="NCBI Taxonomy" id="99594"/>
    <lineage>
        <taxon>Bacteria</taxon>
        <taxon>Bacillati</taxon>
        <taxon>Bacillota</taxon>
        <taxon>Tissierellia</taxon>
        <taxon>Tissierellales</taxon>
        <taxon>Thermohalobacteraceae</taxon>
        <taxon>Thermohalobacter</taxon>
    </lineage>
</organism>
<dbReference type="NCBIfam" id="TIGR00482">
    <property type="entry name" value="nicotinate (nicotinamide) nucleotide adenylyltransferase"/>
    <property type="match status" value="1"/>
</dbReference>
<evidence type="ECO:0000256" key="9">
    <source>
        <dbReference type="ARBA" id="ARBA00048721"/>
    </source>
</evidence>
<dbReference type="SUPFAM" id="SSF52374">
    <property type="entry name" value="Nucleotidylyl transferase"/>
    <property type="match status" value="1"/>
</dbReference>
<dbReference type="EC" id="2.7.7.18" evidence="10"/>
<keyword evidence="5 10" id="KW-0548">Nucleotidyltransferase</keyword>
<comment type="similarity">
    <text evidence="10">Belongs to the NadD family.</text>
</comment>
<comment type="pathway">
    <text evidence="2 10">Cofactor biosynthesis; NAD(+) biosynthesis; deamido-NAD(+) from nicotinate D-ribonucleotide: step 1/1.</text>
</comment>
<evidence type="ECO:0000313" key="13">
    <source>
        <dbReference type="Proteomes" id="UP000284177"/>
    </source>
</evidence>
<dbReference type="UniPathway" id="UPA00253">
    <property type="reaction ID" value="UER00332"/>
</dbReference>
<reference evidence="12 13" key="1">
    <citation type="submission" date="2016-08" db="EMBL/GenBank/DDBJ databases">
        <title>Novel Firmicutes and Novel Genomes.</title>
        <authorList>
            <person name="Poppleton D.I."/>
            <person name="Gribaldo S."/>
        </authorList>
    </citation>
    <scope>NUCLEOTIDE SEQUENCE [LARGE SCALE GENOMIC DNA]</scope>
    <source>
        <strain evidence="12 13">CTT3</strain>
    </source>
</reference>
<name>A0A419T531_9FIRM</name>
<dbReference type="GO" id="GO:0004515">
    <property type="term" value="F:nicotinate-nucleotide adenylyltransferase activity"/>
    <property type="evidence" value="ECO:0007669"/>
    <property type="project" value="UniProtKB-UniRule"/>
</dbReference>
<keyword evidence="3 10" id="KW-0662">Pyridine nucleotide biosynthesis</keyword>
<evidence type="ECO:0000313" key="12">
    <source>
        <dbReference type="EMBL" id="RKD32498.1"/>
    </source>
</evidence>
<keyword evidence="7 10" id="KW-0067">ATP-binding</keyword>
<comment type="catalytic activity">
    <reaction evidence="9 10">
        <text>nicotinate beta-D-ribonucleotide + ATP + H(+) = deamido-NAD(+) + diphosphate</text>
        <dbReference type="Rhea" id="RHEA:22860"/>
        <dbReference type="ChEBI" id="CHEBI:15378"/>
        <dbReference type="ChEBI" id="CHEBI:30616"/>
        <dbReference type="ChEBI" id="CHEBI:33019"/>
        <dbReference type="ChEBI" id="CHEBI:57502"/>
        <dbReference type="ChEBI" id="CHEBI:58437"/>
        <dbReference type="EC" id="2.7.7.18"/>
    </reaction>
</comment>
<evidence type="ECO:0000256" key="2">
    <source>
        <dbReference type="ARBA" id="ARBA00005019"/>
    </source>
</evidence>
<feature type="domain" description="Cytidyltransferase-like" evidence="11">
    <location>
        <begin position="1"/>
        <end position="169"/>
    </location>
</feature>
<dbReference type="GO" id="GO:0009435">
    <property type="term" value="P:NAD+ biosynthetic process"/>
    <property type="evidence" value="ECO:0007669"/>
    <property type="project" value="UniProtKB-UniRule"/>
</dbReference>
<evidence type="ECO:0000256" key="3">
    <source>
        <dbReference type="ARBA" id="ARBA00022642"/>
    </source>
</evidence>
<dbReference type="InterPro" id="IPR004821">
    <property type="entry name" value="Cyt_trans-like"/>
</dbReference>
<dbReference type="Pfam" id="PF01467">
    <property type="entry name" value="CTP_transf_like"/>
    <property type="match status" value="1"/>
</dbReference>
<keyword evidence="4 10" id="KW-0808">Transferase</keyword>
<dbReference type="CDD" id="cd02165">
    <property type="entry name" value="NMNAT"/>
    <property type="match status" value="1"/>
</dbReference>
<gene>
    <name evidence="10" type="primary">nadD</name>
    <name evidence="12" type="ORF">BET03_11275</name>
</gene>
<evidence type="ECO:0000256" key="1">
    <source>
        <dbReference type="ARBA" id="ARBA00002324"/>
    </source>
</evidence>
<dbReference type="InterPro" id="IPR014729">
    <property type="entry name" value="Rossmann-like_a/b/a_fold"/>
</dbReference>
<dbReference type="AlphaFoldDB" id="A0A419T531"/>
<comment type="caution">
    <text evidence="12">The sequence shown here is derived from an EMBL/GenBank/DDBJ whole genome shotgun (WGS) entry which is preliminary data.</text>
</comment>
<keyword evidence="13" id="KW-1185">Reference proteome</keyword>
<dbReference type="HAMAP" id="MF_00244">
    <property type="entry name" value="NaMN_adenylyltr"/>
    <property type="match status" value="1"/>
</dbReference>